<organism evidence="1 2">
    <name type="scientific">Ilex paraguariensis</name>
    <name type="common">yerba mate</name>
    <dbReference type="NCBI Taxonomy" id="185542"/>
    <lineage>
        <taxon>Eukaryota</taxon>
        <taxon>Viridiplantae</taxon>
        <taxon>Streptophyta</taxon>
        <taxon>Embryophyta</taxon>
        <taxon>Tracheophyta</taxon>
        <taxon>Spermatophyta</taxon>
        <taxon>Magnoliopsida</taxon>
        <taxon>eudicotyledons</taxon>
        <taxon>Gunneridae</taxon>
        <taxon>Pentapetalae</taxon>
        <taxon>asterids</taxon>
        <taxon>campanulids</taxon>
        <taxon>Aquifoliales</taxon>
        <taxon>Aquifoliaceae</taxon>
        <taxon>Ilex</taxon>
    </lineage>
</organism>
<sequence length="589" mass="65943">MSKLTEITNLFASLASNLETLDETATSESQSTDLSISISNLTQSLNLTPTSRVKVLDTALSLMCFTAPQVLNSMNEDLVKTIITALSSSIGCMVLRFGKEEVLRVGGSISSQDCVEVVQACSDVLGRCHGVLSRSLLYAVARVAISASRFRYALQLTPILDLKSMVGRTPEFSKLLCHLPKENTLKSREIPLRGLASVLELQTELVSWTLTGPLYCQSFLLLLRNISKAAPHTKRHSDPTPRQAGTKITMVNHISMWALAMNFPDWFFFASVLLFSRKSIQDNFHSQCTFGASKAEQSHNVTPPCTVAAARYIAWILNPISESQQDLLIDCLTKLSGSSNLEQLGSDKCETATSGYKKEFKKHKFHGKEDHISLEQRILVWLKIFQDMYVTYCKRAIYSSASTEVKTSLGLGLQQNALFRRISLGFLLGNYNRLNEEGCEILLHYAATGTIYPTTEIQNTGLKHKRWHSEREDELITRTNIYDEKEAVAGACLVFHFTDTIENMSASIFETEENGVDFICQVKSKAGYYLLKCVKRLLQPKTDEIEGHLILRDLYDRLVRWRHQGQDVFHGNNDTDDAIAALSNKLHSS</sequence>
<evidence type="ECO:0000313" key="2">
    <source>
        <dbReference type="Proteomes" id="UP001642360"/>
    </source>
</evidence>
<proteinExistence type="predicted"/>
<evidence type="ECO:0000313" key="1">
    <source>
        <dbReference type="EMBL" id="CAK9134960.1"/>
    </source>
</evidence>
<accession>A0ABC8QQH8</accession>
<reference evidence="1 2" key="1">
    <citation type="submission" date="2024-02" db="EMBL/GenBank/DDBJ databases">
        <authorList>
            <person name="Vignale AGUSTIN F."/>
            <person name="Sosa J E."/>
            <person name="Modenutti C."/>
        </authorList>
    </citation>
    <scope>NUCLEOTIDE SEQUENCE [LARGE SCALE GENOMIC DNA]</scope>
</reference>
<keyword evidence="2" id="KW-1185">Reference proteome</keyword>
<dbReference type="PANTHER" id="PTHR48221">
    <property type="entry name" value="ACYL-COA SYNTHETASE FAMILY PROTEIN"/>
    <property type="match status" value="1"/>
</dbReference>
<protein>
    <submittedName>
        <fullName evidence="1">Uncharacterized protein</fullName>
    </submittedName>
</protein>
<dbReference type="PANTHER" id="PTHR48221:SF2">
    <property type="entry name" value="ACYL-COA SYNTHETASE FAMILY PROTEIN"/>
    <property type="match status" value="1"/>
</dbReference>
<dbReference type="Proteomes" id="UP001642360">
    <property type="component" value="Unassembled WGS sequence"/>
</dbReference>
<dbReference type="EMBL" id="CAUOFW020000670">
    <property type="protein sequence ID" value="CAK9134960.1"/>
    <property type="molecule type" value="Genomic_DNA"/>
</dbReference>
<gene>
    <name evidence="1" type="ORF">ILEXP_LOCUS1881</name>
</gene>
<name>A0ABC8QQH8_9AQUA</name>
<comment type="caution">
    <text evidence="1">The sequence shown here is derived from an EMBL/GenBank/DDBJ whole genome shotgun (WGS) entry which is preliminary data.</text>
</comment>
<dbReference type="AlphaFoldDB" id="A0ABC8QQH8"/>